<feature type="domain" description="Aminotransferase class I/classII large" evidence="10">
    <location>
        <begin position="35"/>
        <end position="404"/>
    </location>
</feature>
<comment type="function">
    <text evidence="9">Involved in the synthesis of meso-diaminopimelate (m-DAP or DL-DAP), required for both lysine and peptidoglycan biosynthesis. Catalyzes the direct conversion of tetrahydrodipicolinate to LL-diaminopimelate.</text>
</comment>
<dbReference type="GO" id="GO:0033362">
    <property type="term" value="P:lysine biosynthetic process via diaminopimelate, diaminopimelate-aminotransferase pathway"/>
    <property type="evidence" value="ECO:0007669"/>
    <property type="project" value="UniProtKB-UniRule"/>
</dbReference>
<feature type="modified residue" description="N6-(pyridoxal phosphate)lysine" evidence="9">
    <location>
        <position position="249"/>
    </location>
</feature>
<feature type="binding site" evidence="9">
    <location>
        <position position="291"/>
    </location>
    <ligand>
        <name>substrate</name>
    </ligand>
</feature>
<evidence type="ECO:0000256" key="7">
    <source>
        <dbReference type="ARBA" id="ARBA00022898"/>
    </source>
</evidence>
<dbReference type="GO" id="GO:0010285">
    <property type="term" value="F:L,L-diaminopimelate aminotransferase activity"/>
    <property type="evidence" value="ECO:0007669"/>
    <property type="project" value="UniProtKB-UniRule"/>
</dbReference>
<feature type="binding site" evidence="9">
    <location>
        <position position="218"/>
    </location>
    <ligand>
        <name>pyridoxal 5'-phosphate</name>
        <dbReference type="ChEBI" id="CHEBI:597326"/>
    </ligand>
</feature>
<dbReference type="NCBIfam" id="TIGR03542">
    <property type="entry name" value="DAPAT_plant"/>
    <property type="match status" value="1"/>
</dbReference>
<accession>A0A9D9H7R1</accession>
<proteinExistence type="inferred from homology"/>
<evidence type="ECO:0000256" key="6">
    <source>
        <dbReference type="ARBA" id="ARBA00022679"/>
    </source>
</evidence>
<comment type="pathway">
    <text evidence="2 9">Amino-acid biosynthesis; L-lysine biosynthesis via DAP pathway; LL-2,6-diaminopimelate from (S)-tetrahydrodipicolinate (aminotransferase route): step 1/1.</text>
</comment>
<evidence type="ECO:0000313" key="11">
    <source>
        <dbReference type="EMBL" id="MBO8438038.1"/>
    </source>
</evidence>
<dbReference type="EMBL" id="JADIMW010000039">
    <property type="protein sequence ID" value="MBO8438038.1"/>
    <property type="molecule type" value="Genomic_DNA"/>
</dbReference>
<reference evidence="11" key="1">
    <citation type="submission" date="2020-10" db="EMBL/GenBank/DDBJ databases">
        <authorList>
            <person name="Gilroy R."/>
        </authorList>
    </citation>
    <scope>NUCLEOTIDE SEQUENCE</scope>
    <source>
        <strain evidence="11">G3-4614</strain>
    </source>
</reference>
<evidence type="ECO:0000256" key="8">
    <source>
        <dbReference type="ARBA" id="ARBA00051934"/>
    </source>
</evidence>
<evidence type="ECO:0000256" key="5">
    <source>
        <dbReference type="ARBA" id="ARBA00022576"/>
    </source>
</evidence>
<dbReference type="Pfam" id="PF00155">
    <property type="entry name" value="Aminotran_1_2"/>
    <property type="match status" value="1"/>
</dbReference>
<gene>
    <name evidence="9" type="primary">dapL</name>
    <name evidence="11" type="ORF">IAC54_03975</name>
</gene>
<keyword evidence="5 9" id="KW-0032">Aminotransferase</keyword>
<feature type="binding site" evidence="9">
    <location>
        <position position="291"/>
    </location>
    <ligand>
        <name>pyridoxal 5'-phosphate</name>
        <dbReference type="ChEBI" id="CHEBI:597326"/>
    </ligand>
</feature>
<dbReference type="FunFam" id="3.40.640.10:FF:000099">
    <property type="entry name" value="LL-diaminopimelate aminotransferase, chloroplastic"/>
    <property type="match status" value="1"/>
</dbReference>
<evidence type="ECO:0000256" key="9">
    <source>
        <dbReference type="HAMAP-Rule" id="MF_01642"/>
    </source>
</evidence>
<feature type="binding site" evidence="9">
    <location>
        <position position="72"/>
    </location>
    <ligand>
        <name>pyridoxal 5'-phosphate</name>
        <dbReference type="ChEBI" id="CHEBI:597326"/>
    </ligand>
</feature>
<dbReference type="GO" id="GO:0030170">
    <property type="term" value="F:pyridoxal phosphate binding"/>
    <property type="evidence" value="ECO:0007669"/>
    <property type="project" value="UniProtKB-UniRule"/>
</dbReference>
<feature type="binding site" evidence="9">
    <location>
        <position position="257"/>
    </location>
    <ligand>
        <name>pyridoxal 5'-phosphate</name>
        <dbReference type="ChEBI" id="CHEBI:597326"/>
    </ligand>
</feature>
<feature type="binding site" evidence="9">
    <location>
        <position position="109"/>
    </location>
    <ligand>
        <name>substrate</name>
    </ligand>
</feature>
<keyword evidence="7 9" id="KW-0663">Pyridoxal phosphate</keyword>
<dbReference type="Gene3D" id="3.40.640.10">
    <property type="entry name" value="Type I PLP-dependent aspartate aminotransferase-like (Major domain)"/>
    <property type="match status" value="1"/>
</dbReference>
<feature type="binding site" evidence="9">
    <location>
        <begin position="108"/>
        <end position="109"/>
    </location>
    <ligand>
        <name>pyridoxal 5'-phosphate</name>
        <dbReference type="ChEBI" id="CHEBI:597326"/>
    </ligand>
</feature>
<feature type="binding site" evidence="9">
    <location>
        <position position="132"/>
    </location>
    <ligand>
        <name>pyridoxal 5'-phosphate</name>
        <dbReference type="ChEBI" id="CHEBI:597326"/>
    </ligand>
</feature>
<comment type="caution">
    <text evidence="11">The sequence shown here is derived from an EMBL/GenBank/DDBJ whole genome shotgun (WGS) entry which is preliminary data.</text>
</comment>
<dbReference type="PANTHER" id="PTHR43144">
    <property type="entry name" value="AMINOTRANSFERASE"/>
    <property type="match status" value="1"/>
</dbReference>
<feature type="binding site" evidence="9">
    <location>
        <position position="387"/>
    </location>
    <ligand>
        <name>substrate</name>
    </ligand>
</feature>
<comment type="cofactor">
    <cofactor evidence="1 9">
        <name>pyridoxal 5'-phosphate</name>
        <dbReference type="ChEBI" id="CHEBI:597326"/>
    </cofactor>
</comment>
<evidence type="ECO:0000256" key="2">
    <source>
        <dbReference type="ARBA" id="ARBA00004982"/>
    </source>
</evidence>
<feature type="binding site" evidence="9">
    <location>
        <position position="187"/>
    </location>
    <ligand>
        <name>pyridoxal 5'-phosphate</name>
        <dbReference type="ChEBI" id="CHEBI:597326"/>
    </ligand>
</feature>
<feature type="binding site" evidence="9">
    <location>
        <position position="15"/>
    </location>
    <ligand>
        <name>substrate</name>
    </ligand>
</feature>
<reference evidence="11" key="2">
    <citation type="journal article" date="2021" name="PeerJ">
        <title>Extensive microbial diversity within the chicken gut microbiome revealed by metagenomics and culture.</title>
        <authorList>
            <person name="Gilroy R."/>
            <person name="Ravi A."/>
            <person name="Getino M."/>
            <person name="Pursley I."/>
            <person name="Horton D.L."/>
            <person name="Alikhan N.F."/>
            <person name="Baker D."/>
            <person name="Gharbi K."/>
            <person name="Hall N."/>
            <person name="Watson M."/>
            <person name="Adriaenssens E.M."/>
            <person name="Foster-Nyarko E."/>
            <person name="Jarju S."/>
            <person name="Secka A."/>
            <person name="Antonio M."/>
            <person name="Oren A."/>
            <person name="Chaudhuri R.R."/>
            <person name="La Ragione R."/>
            <person name="Hildebrand F."/>
            <person name="Pallen M.J."/>
        </authorList>
    </citation>
    <scope>NUCLEOTIDE SEQUENCE</scope>
    <source>
        <strain evidence="11">G3-4614</strain>
    </source>
</reference>
<evidence type="ECO:0000259" key="10">
    <source>
        <dbReference type="Pfam" id="PF00155"/>
    </source>
</evidence>
<evidence type="ECO:0000256" key="3">
    <source>
        <dbReference type="ARBA" id="ARBA00013138"/>
    </source>
</evidence>
<feature type="binding site" evidence="9">
    <location>
        <position position="42"/>
    </location>
    <ligand>
        <name>substrate</name>
    </ligand>
</feature>
<comment type="similarity">
    <text evidence="9">Belongs to the class-I pyridoxal-phosphate-dependent aminotransferase family. LL-diaminopimelate aminotransferase subfamily.</text>
</comment>
<name>A0A9D9H7R1_9BACT</name>
<dbReference type="InterPro" id="IPR019942">
    <property type="entry name" value="DapL/ALD1"/>
</dbReference>
<feature type="binding site" evidence="9">
    <location>
        <position position="187"/>
    </location>
    <ligand>
        <name>substrate</name>
    </ligand>
</feature>
<dbReference type="InterPro" id="IPR015421">
    <property type="entry name" value="PyrdxlP-dep_Trfase_major"/>
</dbReference>
<dbReference type="AlphaFoldDB" id="A0A9D9H7R1"/>
<dbReference type="EC" id="2.6.1.83" evidence="3 9"/>
<dbReference type="InterPro" id="IPR015422">
    <property type="entry name" value="PyrdxlP-dep_Trfase_small"/>
</dbReference>
<organism evidence="11 12">
    <name type="scientific">Candidatus Caccoplasma merdipullorum</name>
    <dbReference type="NCBI Taxonomy" id="2840718"/>
    <lineage>
        <taxon>Bacteria</taxon>
        <taxon>Pseudomonadati</taxon>
        <taxon>Bacteroidota</taxon>
        <taxon>Bacteroidia</taxon>
        <taxon>Bacteroidales</taxon>
        <taxon>Bacteroidaceae</taxon>
        <taxon>Bacteroidaceae incertae sedis</taxon>
        <taxon>Candidatus Caccoplasma</taxon>
    </lineage>
</organism>
<comment type="catalytic activity">
    <reaction evidence="8 9">
        <text>(2S,6S)-2,6-diaminopimelate + 2-oxoglutarate = (S)-2,3,4,5-tetrahydrodipicolinate + L-glutamate + H2O + H(+)</text>
        <dbReference type="Rhea" id="RHEA:23988"/>
        <dbReference type="ChEBI" id="CHEBI:15377"/>
        <dbReference type="ChEBI" id="CHEBI:15378"/>
        <dbReference type="ChEBI" id="CHEBI:16810"/>
        <dbReference type="ChEBI" id="CHEBI:16845"/>
        <dbReference type="ChEBI" id="CHEBI:29985"/>
        <dbReference type="ChEBI" id="CHEBI:57609"/>
        <dbReference type="EC" id="2.6.1.83"/>
    </reaction>
</comment>
<dbReference type="HAMAP" id="MF_01642">
    <property type="entry name" value="DapL_aminotrans_1"/>
    <property type="match status" value="1"/>
</dbReference>
<feature type="binding site" evidence="9">
    <location>
        <position position="132"/>
    </location>
    <ligand>
        <name>substrate</name>
    </ligand>
</feature>
<dbReference type="SUPFAM" id="SSF53383">
    <property type="entry name" value="PLP-dependent transferases"/>
    <property type="match status" value="1"/>
</dbReference>
<evidence type="ECO:0000256" key="1">
    <source>
        <dbReference type="ARBA" id="ARBA00001933"/>
    </source>
</evidence>
<dbReference type="Proteomes" id="UP000823636">
    <property type="component" value="Unassembled WGS sequence"/>
</dbReference>
<feature type="binding site" evidence="9">
    <location>
        <begin position="246"/>
        <end position="248"/>
    </location>
    <ligand>
        <name>pyridoxal 5'-phosphate</name>
        <dbReference type="ChEBI" id="CHEBI:597326"/>
    </ligand>
</feature>
<evidence type="ECO:0000313" key="12">
    <source>
        <dbReference type="Proteomes" id="UP000823636"/>
    </source>
</evidence>
<evidence type="ECO:0000256" key="4">
    <source>
        <dbReference type="ARBA" id="ARBA00018052"/>
    </source>
</evidence>
<protein>
    <recommendedName>
        <fullName evidence="4 9">LL-diaminopimelate aminotransferase</fullName>
        <shortName evidence="9">DAP-AT</shortName>
        <shortName evidence="9">DAP-aminotransferase</shortName>
        <shortName evidence="9">LL-DAP-aminotransferase</shortName>
        <ecNumber evidence="3 9">2.6.1.83</ecNumber>
    </recommendedName>
</protein>
<keyword evidence="6 9" id="KW-0808">Transferase</keyword>
<dbReference type="InterPro" id="IPR004839">
    <property type="entry name" value="Aminotransferase_I/II_large"/>
</dbReference>
<sequence>MVQVNDNYRKLPQNYLFSEVARRVRSYREANPDADIISLGIGDVTRPLCNSVIEAMSAAVAEMGRAETFRGYAPDRGYDFLIDAIRTNDYLSRGIRVDSDEIFVNDGAKSALGHFCDILGGNNKVGICDPVYPVYIDTNVMDGRGGVLTSDGKWSDIVYIDSPAENGFIPQIPLQVPDIIYICSPNNPTGTALNGSQLKAWVDYAAEHGSLILFDAAYEAFVRTPGVPRSIYEIEGARNVAVEFRSFSKTAGFTGVRCGYTVVPKELKGRDSEGEVSLNALWNRHQSTKFNGTAYIVQRAAEAVYSPQGKKETALTVDYYMRNADTIRKGLEFAGFTVYGGVDAPYIWLKTPCGLSSWEFFDRLLDECRVVGTPGVGFGPSGEGYFRLTAFGDYDNVCRAVERIKEWKI</sequence>
<dbReference type="Gene3D" id="3.90.1150.10">
    <property type="entry name" value="Aspartate Aminotransferase, domain 1"/>
    <property type="match status" value="1"/>
</dbReference>
<comment type="subunit">
    <text evidence="9">Homodimer.</text>
</comment>
<dbReference type="CDD" id="cd00609">
    <property type="entry name" value="AAT_like"/>
    <property type="match status" value="1"/>
</dbReference>
<dbReference type="InterPro" id="IPR015424">
    <property type="entry name" value="PyrdxlP-dep_Trfase"/>
</dbReference>